<evidence type="ECO:0000256" key="11">
    <source>
        <dbReference type="ARBA" id="ARBA00023027"/>
    </source>
</evidence>
<dbReference type="GO" id="GO:0015990">
    <property type="term" value="P:electron transport coupled proton transport"/>
    <property type="evidence" value="ECO:0007669"/>
    <property type="project" value="TreeGrafter"/>
</dbReference>
<keyword evidence="11 16" id="KW-0520">NAD</keyword>
<dbReference type="EMBL" id="FJ595959">
    <property type="protein sequence ID" value="ACL36038.1"/>
    <property type="molecule type" value="Genomic_DNA"/>
</dbReference>
<comment type="similarity">
    <text evidence="16">Belongs to the complex I subunit 5 family.</text>
</comment>
<comment type="catalytic activity">
    <reaction evidence="15 16">
        <text>a ubiquinone + NADH + 5 H(+)(in) = a ubiquinol + NAD(+) + 4 H(+)(out)</text>
        <dbReference type="Rhea" id="RHEA:29091"/>
        <dbReference type="Rhea" id="RHEA-COMP:9565"/>
        <dbReference type="Rhea" id="RHEA-COMP:9566"/>
        <dbReference type="ChEBI" id="CHEBI:15378"/>
        <dbReference type="ChEBI" id="CHEBI:16389"/>
        <dbReference type="ChEBI" id="CHEBI:17976"/>
        <dbReference type="ChEBI" id="CHEBI:57540"/>
        <dbReference type="ChEBI" id="CHEBI:57945"/>
        <dbReference type="EC" id="7.1.1.2"/>
    </reaction>
</comment>
<keyword evidence="5" id="KW-0679">Respiratory chain</keyword>
<evidence type="ECO:0000256" key="6">
    <source>
        <dbReference type="ARBA" id="ARBA00022692"/>
    </source>
</evidence>
<evidence type="ECO:0000256" key="15">
    <source>
        <dbReference type="ARBA" id="ARBA00049551"/>
    </source>
</evidence>
<feature type="transmembrane region" description="Helical" evidence="16">
    <location>
        <begin position="568"/>
        <end position="586"/>
    </location>
</feature>
<feature type="transmembrane region" description="Helical" evidence="16">
    <location>
        <begin position="171"/>
        <end position="188"/>
    </location>
</feature>
<proteinExistence type="inferred from homology"/>
<comment type="subcellular location">
    <subcellularLocation>
        <location evidence="1">Mitochondrion inner membrane</location>
        <topology evidence="1">Multi-pass membrane protein</topology>
    </subcellularLocation>
</comment>
<feature type="domain" description="NADH-Ubiquinone oxidoreductase (complex I) chain 5 N-terminal" evidence="18">
    <location>
        <begin position="49"/>
        <end position="90"/>
    </location>
</feature>
<keyword evidence="4 16" id="KW-0813">Transport</keyword>
<dbReference type="PRINTS" id="PR01434">
    <property type="entry name" value="NADHDHGNASE5"/>
</dbReference>
<organism evidence="21">
    <name type="scientific">Mizuhopecten yessoensis</name>
    <name type="common">Japanese scallop</name>
    <name type="synonym">Patinopecten yessoensis</name>
    <dbReference type="NCBI Taxonomy" id="6573"/>
    <lineage>
        <taxon>Eukaryota</taxon>
        <taxon>Metazoa</taxon>
        <taxon>Spiralia</taxon>
        <taxon>Lophotrochozoa</taxon>
        <taxon>Mollusca</taxon>
        <taxon>Bivalvia</taxon>
        <taxon>Autobranchia</taxon>
        <taxon>Pteriomorphia</taxon>
        <taxon>Pectinida</taxon>
        <taxon>Pectinoidea</taxon>
        <taxon>Pectinidae</taxon>
        <taxon>Mizuhopecten</taxon>
    </lineage>
</organism>
<dbReference type="EC" id="7.1.1.2" evidence="2 16"/>
<dbReference type="InterPro" id="IPR001516">
    <property type="entry name" value="Proton_antipo_N"/>
</dbReference>
<feature type="transmembrane region" description="Helical" evidence="16">
    <location>
        <begin position="289"/>
        <end position="311"/>
    </location>
</feature>
<feature type="transmembrane region" description="Helical" evidence="16">
    <location>
        <begin position="113"/>
        <end position="133"/>
    </location>
</feature>
<evidence type="ECO:0000259" key="17">
    <source>
        <dbReference type="Pfam" id="PF00361"/>
    </source>
</evidence>
<feature type="transmembrane region" description="Helical" evidence="16">
    <location>
        <begin position="54"/>
        <end position="74"/>
    </location>
</feature>
<reference evidence="21" key="1">
    <citation type="journal article" date="2001" name="Mar. Biotechnol.">
        <title>Molecular characterization of a mitochondrial DNA segment from the Japanese scallop (Patinopecten yessoensis): demonstration of a region showing sequence polymorphism in the population.</title>
        <authorList>
            <person name="Sato M."/>
            <person name="Nagashima K."/>
        </authorList>
    </citation>
    <scope>NUCLEOTIDE SEQUENCE</scope>
</reference>
<evidence type="ECO:0000313" key="21">
    <source>
        <dbReference type="EMBL" id="BAF47964.1"/>
    </source>
</evidence>
<evidence type="ECO:0000256" key="3">
    <source>
        <dbReference type="ARBA" id="ARBA00021096"/>
    </source>
</evidence>
<comment type="function">
    <text evidence="16">Core subunit of the mitochondrial membrane respiratory chain NADH dehydrogenase (Complex I) which catalyzes electron transfer from NADH through the respiratory chain, using ubiquinone as an electron acceptor. Essential for the catalytic activity and assembly of complex I.</text>
</comment>
<feature type="transmembrane region" description="Helical" evidence="16">
    <location>
        <begin position="447"/>
        <end position="469"/>
    </location>
</feature>
<evidence type="ECO:0000256" key="2">
    <source>
        <dbReference type="ARBA" id="ARBA00012944"/>
    </source>
</evidence>
<dbReference type="GO" id="GO:0008137">
    <property type="term" value="F:NADH dehydrogenase (ubiquinone) activity"/>
    <property type="evidence" value="ECO:0007669"/>
    <property type="project" value="UniProtKB-EC"/>
</dbReference>
<dbReference type="Pfam" id="PF00662">
    <property type="entry name" value="Proton_antipo_N"/>
    <property type="match status" value="1"/>
</dbReference>
<reference evidence="21" key="2">
    <citation type="submission" date="2006-08" db="EMBL/GenBank/DDBJ databases">
        <title>Nearly complete DNA sequence of mitochondrial genome from Japanese scaloop, Mizuhopecten yessoensis.</title>
        <authorList>
            <person name="Sato M."/>
            <person name="Nagashima K."/>
        </authorList>
    </citation>
    <scope>NUCLEOTIDE SEQUENCE</scope>
</reference>
<dbReference type="OrthoDB" id="10069788at2759"/>
<dbReference type="PANTHER" id="PTHR42829">
    <property type="entry name" value="NADH-UBIQUINONE OXIDOREDUCTASE CHAIN 5"/>
    <property type="match status" value="1"/>
</dbReference>
<evidence type="ECO:0000256" key="12">
    <source>
        <dbReference type="ARBA" id="ARBA00023075"/>
    </source>
</evidence>
<evidence type="ECO:0000256" key="8">
    <source>
        <dbReference type="ARBA" id="ARBA00022967"/>
    </source>
</evidence>
<protein>
    <recommendedName>
        <fullName evidence="3 16">NADH-ubiquinone oxidoreductase chain 5</fullName>
        <ecNumber evidence="2 16">7.1.1.2</ecNumber>
    </recommendedName>
</protein>
<evidence type="ECO:0000256" key="14">
    <source>
        <dbReference type="ARBA" id="ARBA00023136"/>
    </source>
</evidence>
<dbReference type="Pfam" id="PF00361">
    <property type="entry name" value="Proton_antipo_M"/>
    <property type="match status" value="1"/>
</dbReference>
<feature type="transmembrane region" description="Helical" evidence="16">
    <location>
        <begin position="331"/>
        <end position="352"/>
    </location>
</feature>
<keyword evidence="14 16" id="KW-0472">Membrane</keyword>
<evidence type="ECO:0000259" key="18">
    <source>
        <dbReference type="Pfam" id="PF00662"/>
    </source>
</evidence>
<dbReference type="Pfam" id="PF06455">
    <property type="entry name" value="NADH5_C"/>
    <property type="match status" value="1"/>
</dbReference>
<evidence type="ECO:0000256" key="5">
    <source>
        <dbReference type="ARBA" id="ARBA00022660"/>
    </source>
</evidence>
<feature type="transmembrane region" description="Helical" evidence="16">
    <location>
        <begin position="209"/>
        <end position="228"/>
    </location>
</feature>
<dbReference type="InterPro" id="IPR010934">
    <property type="entry name" value="NADH_DH_su5_C"/>
</dbReference>
<geneLocation type="mitochondrion" evidence="21"/>
<feature type="transmembrane region" description="Helical" evidence="16">
    <location>
        <begin position="372"/>
        <end position="397"/>
    </location>
</feature>
<feature type="transmembrane region" description="Helical" evidence="16">
    <location>
        <begin position="240"/>
        <end position="258"/>
    </location>
</feature>
<evidence type="ECO:0000256" key="4">
    <source>
        <dbReference type="ARBA" id="ARBA00022448"/>
    </source>
</evidence>
<evidence type="ECO:0000256" key="10">
    <source>
        <dbReference type="ARBA" id="ARBA00022989"/>
    </source>
</evidence>
<name>A3KCM0_MIZYE</name>
<keyword evidence="7" id="KW-0999">Mitochondrion inner membrane</keyword>
<keyword evidence="13 16" id="KW-0496">Mitochondrion</keyword>
<feature type="transmembrane region" description="Helical" evidence="16">
    <location>
        <begin position="86"/>
        <end position="107"/>
    </location>
</feature>
<dbReference type="KEGG" id="myi:4910445"/>
<dbReference type="InterPro" id="IPR001750">
    <property type="entry name" value="ND/Mrp_TM"/>
</dbReference>
<dbReference type="GO" id="GO:0005743">
    <property type="term" value="C:mitochondrial inner membrane"/>
    <property type="evidence" value="ECO:0007669"/>
    <property type="project" value="UniProtKB-SubCell"/>
</dbReference>
<evidence type="ECO:0000256" key="13">
    <source>
        <dbReference type="ARBA" id="ARBA00023128"/>
    </source>
</evidence>
<keyword evidence="8" id="KW-1278">Translocase</keyword>
<reference evidence="20" key="3">
    <citation type="journal article" date="2009" name="BMC Res. Notes">
        <title>Comparative mitogenomic analyses of three scallops (Bivalvia: Pectinidae) reveal high level variation of genomic organization and a diversity of transfer RNA gene sets.</title>
        <authorList>
            <person name="Wu X."/>
            <person name="Xu X."/>
            <person name="Yu Z."/>
            <person name="Kong X."/>
        </authorList>
    </citation>
    <scope>NUCLEOTIDE SEQUENCE</scope>
</reference>
<evidence type="ECO:0000313" key="20">
    <source>
        <dbReference type="EMBL" id="ACL36038.1"/>
    </source>
</evidence>
<keyword evidence="9" id="KW-0249">Electron transport</keyword>
<accession>A3KCM0</accession>
<evidence type="ECO:0000256" key="1">
    <source>
        <dbReference type="ARBA" id="ARBA00004448"/>
    </source>
</evidence>
<evidence type="ECO:0000256" key="16">
    <source>
        <dbReference type="RuleBase" id="RU003404"/>
    </source>
</evidence>
<dbReference type="GO" id="GO:0042773">
    <property type="term" value="P:ATP synthesis coupled electron transport"/>
    <property type="evidence" value="ECO:0007669"/>
    <property type="project" value="InterPro"/>
</dbReference>
<dbReference type="InterPro" id="IPR003945">
    <property type="entry name" value="NU5C-like"/>
</dbReference>
<dbReference type="PANTHER" id="PTHR42829:SF2">
    <property type="entry name" value="NADH-UBIQUINONE OXIDOREDUCTASE CHAIN 5"/>
    <property type="match status" value="1"/>
</dbReference>
<keyword evidence="12 16" id="KW-0830">Ubiquinone</keyword>
<gene>
    <name evidence="21" type="primary">ND5</name>
    <name evidence="20" type="synonym">nad5</name>
</gene>
<keyword evidence="10 16" id="KW-1133">Transmembrane helix</keyword>
<dbReference type="AlphaFoldDB" id="A3KCM0"/>
<evidence type="ECO:0000256" key="7">
    <source>
        <dbReference type="ARBA" id="ARBA00022792"/>
    </source>
</evidence>
<feature type="transmembrane region" description="Helical" evidence="16">
    <location>
        <begin position="418"/>
        <end position="441"/>
    </location>
</feature>
<keyword evidence="6 16" id="KW-0812">Transmembrane</keyword>
<dbReference type="EMBL" id="AB271769">
    <property type="protein sequence ID" value="BAF47964.1"/>
    <property type="molecule type" value="Genomic_DNA"/>
</dbReference>
<feature type="domain" description="NADH dehydrogenase subunit 5 C-terminal" evidence="19">
    <location>
        <begin position="505"/>
        <end position="586"/>
    </location>
</feature>
<feature type="domain" description="NADH:quinone oxidoreductase/Mrp antiporter transmembrane" evidence="17">
    <location>
        <begin position="109"/>
        <end position="374"/>
    </location>
</feature>
<sequence length="587" mass="65972">MLKPSMKVSYYARWFAWEACFLSLLGALLLGEDMYVVGWELLRYSSCGYSIEVLVDRVGLIFSGVVFLVSGCVFKFSDFYMRGEPYSSRFHCLLMCFVFSMVLFIFIPNLFGLMLGWDGLGIFSFLLIIFYPASSSLSAGFFTALTNRLGDSFIILVMLFSGLSLGETSCLGEGLGFLGFFLALGSMTKSAQYPFSSWLPQAMAAPTPVSSLVHSSTLVTAGVFLIIRYCEGLSGGVLSVLQWSSLITLMISGVAACLEYDLKKVVALSTLSQVSLMMFSVSVGFPALAFFHLVAHAVTKALLFICVGLIIKGYGQDLRRLSSCFKEAPEVKWYFISSCAGLCGFPFFSGFYSKEMILETLFMSELSVVGTFLFLVGVFSTGYYSARLIFFCFFSSLGKGRESGSMGFRSSGCDLPEVHSCCFPLFLFSVFMGSWGSWYIFTSPCLYSFGLVKFMAISIPGLGVWWFWVREIAQSYRGHYFWQEVDFGGESWRESEVNKSGVWRRSFFRELGFLDGLSSQPFVYWGFMLSEEVNSWMEQGWLEYCGPMGLSSWFKNFLDCNMLMSSHWFNFYVVLYVACIVFWVIIS</sequence>
<evidence type="ECO:0000259" key="19">
    <source>
        <dbReference type="Pfam" id="PF06455"/>
    </source>
</evidence>
<dbReference type="GO" id="GO:0003954">
    <property type="term" value="F:NADH dehydrogenase activity"/>
    <property type="evidence" value="ECO:0007669"/>
    <property type="project" value="TreeGrafter"/>
</dbReference>
<evidence type="ECO:0000256" key="9">
    <source>
        <dbReference type="ARBA" id="ARBA00022982"/>
    </source>
</evidence>